<protein>
    <submittedName>
        <fullName evidence="1">Uncharacterized protein</fullName>
    </submittedName>
</protein>
<comment type="caution">
    <text evidence="1">The sequence shown here is derived from an EMBL/GenBank/DDBJ whole genome shotgun (WGS) entry which is preliminary data.</text>
</comment>
<proteinExistence type="predicted"/>
<keyword evidence="2" id="KW-1185">Reference proteome</keyword>
<evidence type="ECO:0000313" key="1">
    <source>
        <dbReference type="EMBL" id="GGN63109.1"/>
    </source>
</evidence>
<organism evidence="1 2">
    <name type="scientific">Novosphingobium indicum</name>
    <dbReference type="NCBI Taxonomy" id="462949"/>
    <lineage>
        <taxon>Bacteria</taxon>
        <taxon>Pseudomonadati</taxon>
        <taxon>Pseudomonadota</taxon>
        <taxon>Alphaproteobacteria</taxon>
        <taxon>Sphingomonadales</taxon>
        <taxon>Sphingomonadaceae</taxon>
        <taxon>Novosphingobium</taxon>
    </lineage>
</organism>
<evidence type="ECO:0000313" key="2">
    <source>
        <dbReference type="Proteomes" id="UP000605099"/>
    </source>
</evidence>
<dbReference type="EMBL" id="BMLK01000065">
    <property type="protein sequence ID" value="GGN63109.1"/>
    <property type="molecule type" value="Genomic_DNA"/>
</dbReference>
<name>A0ABQ2K3U2_9SPHN</name>
<dbReference type="RefSeq" id="WP_188823933.1">
    <property type="nucleotide sequence ID" value="NZ_BMLK01000065.1"/>
</dbReference>
<dbReference type="Proteomes" id="UP000605099">
    <property type="component" value="Unassembled WGS sequence"/>
</dbReference>
<reference evidence="2" key="1">
    <citation type="journal article" date="2019" name="Int. J. Syst. Evol. Microbiol.">
        <title>The Global Catalogue of Microorganisms (GCM) 10K type strain sequencing project: providing services to taxonomists for standard genome sequencing and annotation.</title>
        <authorList>
            <consortium name="The Broad Institute Genomics Platform"/>
            <consortium name="The Broad Institute Genome Sequencing Center for Infectious Disease"/>
            <person name="Wu L."/>
            <person name="Ma J."/>
        </authorList>
    </citation>
    <scope>NUCLEOTIDE SEQUENCE [LARGE SCALE GENOMIC DNA]</scope>
    <source>
        <strain evidence="2">CGMCC 1.6784</strain>
    </source>
</reference>
<gene>
    <name evidence="1" type="ORF">GCM10011349_47390</name>
</gene>
<accession>A0ABQ2K3U2</accession>
<sequence>MTNFIDRAADLLFPAEGRQTLNIKFFGAAEGHMSAEDMAEQIVRAEAQIREGNSTLVDDVDADLT</sequence>